<accession>A0AAV8XGJ6</accession>
<name>A0AAV8XGJ6_9CUCU</name>
<comment type="caution">
    <text evidence="3">The sequence shown here is derived from an EMBL/GenBank/DDBJ whole genome shotgun (WGS) entry which is preliminary data.</text>
</comment>
<feature type="compositionally biased region" description="Basic and acidic residues" evidence="1">
    <location>
        <begin position="284"/>
        <end position="369"/>
    </location>
</feature>
<organism evidence="3 4">
    <name type="scientific">Aromia moschata</name>
    <dbReference type="NCBI Taxonomy" id="1265417"/>
    <lineage>
        <taxon>Eukaryota</taxon>
        <taxon>Metazoa</taxon>
        <taxon>Ecdysozoa</taxon>
        <taxon>Arthropoda</taxon>
        <taxon>Hexapoda</taxon>
        <taxon>Insecta</taxon>
        <taxon>Pterygota</taxon>
        <taxon>Neoptera</taxon>
        <taxon>Endopterygota</taxon>
        <taxon>Coleoptera</taxon>
        <taxon>Polyphaga</taxon>
        <taxon>Cucujiformia</taxon>
        <taxon>Chrysomeloidea</taxon>
        <taxon>Cerambycidae</taxon>
        <taxon>Cerambycinae</taxon>
        <taxon>Callichromatini</taxon>
        <taxon>Aromia</taxon>
    </lineage>
</organism>
<keyword evidence="4" id="KW-1185">Reference proteome</keyword>
<evidence type="ECO:0000256" key="1">
    <source>
        <dbReference type="SAM" id="MobiDB-lite"/>
    </source>
</evidence>
<dbReference type="EMBL" id="JAPWTK010000637">
    <property type="protein sequence ID" value="KAJ8937604.1"/>
    <property type="molecule type" value="Genomic_DNA"/>
</dbReference>
<evidence type="ECO:0000313" key="3">
    <source>
        <dbReference type="EMBL" id="KAJ8937604.1"/>
    </source>
</evidence>
<feature type="domain" description="Chromodomain-helicase-DNA-binding protein 6-9 tri-helical" evidence="2">
    <location>
        <begin position="29"/>
        <end position="120"/>
    </location>
</feature>
<dbReference type="Proteomes" id="UP001162162">
    <property type="component" value="Unassembled WGS sequence"/>
</dbReference>
<protein>
    <recommendedName>
        <fullName evidence="2">Chromodomain-helicase-DNA-binding protein 6-9 tri-helical domain-containing protein</fullName>
    </recommendedName>
</protein>
<evidence type="ECO:0000259" key="2">
    <source>
        <dbReference type="Pfam" id="PF23078"/>
    </source>
</evidence>
<feature type="region of interest" description="Disordered" evidence="1">
    <location>
        <begin position="554"/>
        <end position="581"/>
    </location>
</feature>
<feature type="region of interest" description="Disordered" evidence="1">
    <location>
        <begin position="489"/>
        <end position="524"/>
    </location>
</feature>
<dbReference type="Gene3D" id="1.10.10.60">
    <property type="entry name" value="Homeodomain-like"/>
    <property type="match status" value="1"/>
</dbReference>
<dbReference type="PANTHER" id="PTHR46850">
    <property type="entry name" value="CHROMODOMAIN-HELICASE-DNA-BINDING PROTEIN 9"/>
    <property type="match status" value="1"/>
</dbReference>
<proteinExistence type="predicted"/>
<dbReference type="PANTHER" id="PTHR46850:SF1">
    <property type="entry name" value="CHROMODOMAIN-HELICASE-DNA-BINDING PROTEIN 9"/>
    <property type="match status" value="1"/>
</dbReference>
<sequence>MDKEYGYIMEYENFVFFLSLKMERQGKQAMEQVMRDSTREREKLTIGKRWTKREEADFFRVASSYGVIYYRKKKSYDWLKFRQLAKLEKKSDEELTEYYKHFVVMCKKQTGINIEEGSYDTSIDHIAEEKARRTLERLELLSRIREEILTHPKLDERLRVCVTSADMPEWWIAGKHDKDLLLGVAKHGLGRTDYYLLNDPDLSFHDVLRKKVKSDSLDTKEAIKLESHEDILKFDKDEILVKLEKGEGTLKIEKVALKKETVDEKKVEDDSRVNLTIVMSEKCDSEGTKAAEEKMNTDLSEIKEKEVRETVEDQEEKQATSENDGVQKKRTDIEEKVTEQVTDKTDTEKESDMKPNETKDLSKPKEEKSGGLLAKTIQESESDLCSKQAAELKAMFPDLEVIQPLSRLSQVDTFVLRDKQGSGALDFSETTVAQLFNNAVKWPKEYAIQVRLQHIIYAVETKEWPATKSFSAYATGIGNEFDIPIHELPNEPPRRETSTPMSLGEPDVISISTDRSGASKKRKRHIAIDVETERAKLHALLNSSHLSNPLKHAMSWENDDSEDSRRSTPVQSTLQPPPAHQQAARLSMTSLKMPYDHPYHSQPAKTIGQTTVIPGTSSTLTPIDLSSSIPKSSDKTSSLDLQKRSTRLLSKEIFHTNATSKNW</sequence>
<feature type="region of interest" description="Disordered" evidence="1">
    <location>
        <begin position="618"/>
        <end position="640"/>
    </location>
</feature>
<dbReference type="InterPro" id="IPR056342">
    <property type="entry name" value="HTH_CHD6-9"/>
</dbReference>
<feature type="compositionally biased region" description="Low complexity" evidence="1">
    <location>
        <begin position="622"/>
        <end position="639"/>
    </location>
</feature>
<dbReference type="Pfam" id="PF23078">
    <property type="entry name" value="HTH_CHD6-9"/>
    <property type="match status" value="1"/>
</dbReference>
<dbReference type="InterPro" id="IPR051493">
    <property type="entry name" value="CHD"/>
</dbReference>
<reference evidence="3" key="1">
    <citation type="journal article" date="2023" name="Insect Mol. Biol.">
        <title>Genome sequencing provides insights into the evolution of gene families encoding plant cell wall-degrading enzymes in longhorned beetles.</title>
        <authorList>
            <person name="Shin N.R."/>
            <person name="Okamura Y."/>
            <person name="Kirsch R."/>
            <person name="Pauchet Y."/>
        </authorList>
    </citation>
    <scope>NUCLEOTIDE SEQUENCE</scope>
    <source>
        <strain evidence="3">AMC_N1</strain>
    </source>
</reference>
<dbReference type="AlphaFoldDB" id="A0AAV8XGJ6"/>
<gene>
    <name evidence="3" type="ORF">NQ318_018417</name>
</gene>
<feature type="region of interest" description="Disordered" evidence="1">
    <location>
        <begin position="284"/>
        <end position="372"/>
    </location>
</feature>
<evidence type="ECO:0000313" key="4">
    <source>
        <dbReference type="Proteomes" id="UP001162162"/>
    </source>
</evidence>